<dbReference type="Proteomes" id="UP001190700">
    <property type="component" value="Unassembled WGS sequence"/>
</dbReference>
<protein>
    <submittedName>
        <fullName evidence="2">Uncharacterized protein</fullName>
    </submittedName>
</protein>
<evidence type="ECO:0000313" key="3">
    <source>
        <dbReference type="Proteomes" id="UP001190700"/>
    </source>
</evidence>
<reference evidence="2 3" key="1">
    <citation type="journal article" date="2015" name="Genome Biol. Evol.">
        <title>Comparative Genomics of a Bacterivorous Green Alga Reveals Evolutionary Causalities and Consequences of Phago-Mixotrophic Mode of Nutrition.</title>
        <authorList>
            <person name="Burns J.A."/>
            <person name="Paasch A."/>
            <person name="Narechania A."/>
            <person name="Kim E."/>
        </authorList>
    </citation>
    <scope>NUCLEOTIDE SEQUENCE [LARGE SCALE GENOMIC DNA]</scope>
    <source>
        <strain evidence="2 3">PLY_AMNH</strain>
    </source>
</reference>
<accession>A0AAE0ESA1</accession>
<proteinExistence type="predicted"/>
<comment type="caution">
    <text evidence="2">The sequence shown here is derived from an EMBL/GenBank/DDBJ whole genome shotgun (WGS) entry which is preliminary data.</text>
</comment>
<organism evidence="2 3">
    <name type="scientific">Cymbomonas tetramitiformis</name>
    <dbReference type="NCBI Taxonomy" id="36881"/>
    <lineage>
        <taxon>Eukaryota</taxon>
        <taxon>Viridiplantae</taxon>
        <taxon>Chlorophyta</taxon>
        <taxon>Pyramimonadophyceae</taxon>
        <taxon>Pyramimonadales</taxon>
        <taxon>Pyramimonadaceae</taxon>
        <taxon>Cymbomonas</taxon>
    </lineage>
</organism>
<keyword evidence="3" id="KW-1185">Reference proteome</keyword>
<evidence type="ECO:0000313" key="2">
    <source>
        <dbReference type="EMBL" id="KAK3238162.1"/>
    </source>
</evidence>
<evidence type="ECO:0000256" key="1">
    <source>
        <dbReference type="SAM" id="MobiDB-lite"/>
    </source>
</evidence>
<dbReference type="AlphaFoldDB" id="A0AAE0ESA1"/>
<sequence>MRGAMLETVHEEQEDMEHEDASGARRHNANQNVCIFDDEGLSDEEMEDVCHLETADASDVMPNDTEAGDERYYCRSGEDPEQVAFNRYTF</sequence>
<name>A0AAE0ESA1_9CHLO</name>
<feature type="region of interest" description="Disordered" evidence="1">
    <location>
        <begin position="1"/>
        <end position="27"/>
    </location>
</feature>
<dbReference type="EMBL" id="LGRX02034314">
    <property type="protein sequence ID" value="KAK3238162.1"/>
    <property type="molecule type" value="Genomic_DNA"/>
</dbReference>
<gene>
    <name evidence="2" type="ORF">CYMTET_51811</name>
</gene>